<dbReference type="InterPro" id="IPR001660">
    <property type="entry name" value="SAM"/>
</dbReference>
<dbReference type="EMBL" id="BRXY01000450">
    <property type="protein sequence ID" value="GMH95805.1"/>
    <property type="molecule type" value="Genomic_DNA"/>
</dbReference>
<dbReference type="Gene3D" id="1.10.150.50">
    <property type="entry name" value="Transcription Factor, Ets-1"/>
    <property type="match status" value="1"/>
</dbReference>
<evidence type="ECO:0000256" key="1">
    <source>
        <dbReference type="ARBA" id="ARBA00007662"/>
    </source>
</evidence>
<feature type="region of interest" description="Disordered" evidence="4">
    <location>
        <begin position="417"/>
        <end position="436"/>
    </location>
</feature>
<evidence type="ECO:0000256" key="3">
    <source>
        <dbReference type="PROSITE-ProRule" id="PRU00117"/>
    </source>
</evidence>
<feature type="region of interest" description="Disordered" evidence="4">
    <location>
        <begin position="608"/>
        <end position="638"/>
    </location>
</feature>
<feature type="compositionally biased region" description="Low complexity" evidence="4">
    <location>
        <begin position="788"/>
        <end position="816"/>
    </location>
</feature>
<organism evidence="6 7">
    <name type="scientific">Triparma strigata</name>
    <dbReference type="NCBI Taxonomy" id="1606541"/>
    <lineage>
        <taxon>Eukaryota</taxon>
        <taxon>Sar</taxon>
        <taxon>Stramenopiles</taxon>
        <taxon>Ochrophyta</taxon>
        <taxon>Bolidophyceae</taxon>
        <taxon>Parmales</taxon>
        <taxon>Triparmaceae</taxon>
        <taxon>Triparma</taxon>
    </lineage>
</organism>
<dbReference type="CDD" id="cd09487">
    <property type="entry name" value="SAM_superfamily"/>
    <property type="match status" value="1"/>
</dbReference>
<keyword evidence="7" id="KW-1185">Reference proteome</keyword>
<feature type="compositionally biased region" description="Pro residues" evidence="4">
    <location>
        <begin position="817"/>
        <end position="841"/>
    </location>
</feature>
<feature type="domain" description="SAM" evidence="5">
    <location>
        <begin position="994"/>
        <end position="1038"/>
    </location>
</feature>
<feature type="compositionally biased region" description="Pro residues" evidence="4">
    <location>
        <begin position="348"/>
        <end position="357"/>
    </location>
</feature>
<dbReference type="CDD" id="cd00105">
    <property type="entry name" value="KH-I"/>
    <property type="match status" value="2"/>
</dbReference>
<feature type="compositionally biased region" description="Basic and acidic residues" evidence="4">
    <location>
        <begin position="417"/>
        <end position="426"/>
    </location>
</feature>
<keyword evidence="2" id="KW-0677">Repeat</keyword>
<comment type="caution">
    <text evidence="6">The sequence shown here is derived from an EMBL/GenBank/DDBJ whole genome shotgun (WGS) entry which is preliminary data.</text>
</comment>
<reference evidence="7" key="1">
    <citation type="journal article" date="2023" name="Commun. Biol.">
        <title>Genome analysis of Parmales, the sister group of diatoms, reveals the evolutionary specialization of diatoms from phago-mixotrophs to photoautotrophs.</title>
        <authorList>
            <person name="Ban H."/>
            <person name="Sato S."/>
            <person name="Yoshikawa S."/>
            <person name="Yamada K."/>
            <person name="Nakamura Y."/>
            <person name="Ichinomiya M."/>
            <person name="Sato N."/>
            <person name="Blanc-Mathieu R."/>
            <person name="Endo H."/>
            <person name="Kuwata A."/>
            <person name="Ogata H."/>
        </authorList>
    </citation>
    <scope>NUCLEOTIDE SEQUENCE [LARGE SCALE GENOMIC DNA]</scope>
    <source>
        <strain evidence="7">NIES 3701</strain>
    </source>
</reference>
<evidence type="ECO:0000313" key="7">
    <source>
        <dbReference type="Proteomes" id="UP001165085"/>
    </source>
</evidence>
<feature type="compositionally biased region" description="Basic and acidic residues" evidence="4">
    <location>
        <begin position="556"/>
        <end position="574"/>
    </location>
</feature>
<accession>A0A9W7BXB2</accession>
<feature type="compositionally biased region" description="Low complexity" evidence="4">
    <location>
        <begin position="725"/>
        <end position="754"/>
    </location>
</feature>
<feature type="compositionally biased region" description="Low complexity" evidence="4">
    <location>
        <begin position="575"/>
        <end position="592"/>
    </location>
</feature>
<dbReference type="InterPro" id="IPR004087">
    <property type="entry name" value="KH_dom"/>
</dbReference>
<dbReference type="PANTHER" id="PTHR10627">
    <property type="entry name" value="SCP160"/>
    <property type="match status" value="1"/>
</dbReference>
<feature type="compositionally biased region" description="Polar residues" evidence="4">
    <location>
        <begin position="427"/>
        <end position="436"/>
    </location>
</feature>
<dbReference type="Gene3D" id="3.30.1370.10">
    <property type="entry name" value="K Homology domain, type 1"/>
    <property type="match status" value="2"/>
</dbReference>
<sequence length="1072" mass="111984">MSSTELTTSQKVCTPCTSTAVVPQSTQPDTCLHCGSPPTPNPVQVSCDDCGSWICQTCHWCHEYQANHSVRVCDRCDAFYCRQCDEMDQCEDCSEVVCGSCSTLMSCKFCGCGLCEDCATACGRCGIVLCARDAKFAVECDTCRMSYCLVCLAGGGKEPCVRCGHRPSKRVEQLVHLRLKSIYKAFKQSGAAITNGKDGDASRAAAAAALARAAGLPGESLDAALDSFDPRSDTDMSLAGDVGAVLQAAAQAAANNKQELWKGVEQKKQKKVVVKSRTEEEAKAAELELLAELDREEELKQAQSNKKKKKKKKKEKAKEEAPPVAAPSPPSPSASPTPDVSKLSVSEPTPPPSPPAKPTVAPSSPVPEVDEDEVALQALIATGDISKIEGFLYGLKGVPGKAAIRKIAKKAVRRLKGEGEEAKMQADSKSLQQRNVKHNQNAVPNATRDGAVSTNTNNNNQSDSQDPKLPLLQLVSTVNMNARTEVTCSLSPSVVGWVIGKSGSRVREVMERTGCKVWIDQDSMESWERRIMYVSGKNSCVDQAIKIIKEVIEGKGKDEKGAKKEKAAEKEKKTAAAAAVANPLPNPTATTSTTVAATTAAIITTSTTATSTTTKNTTANNPSYLSSPSSPTTSPDGSETIQVLYCEPRFVALLIGRRGWTVKHIQDTSSARVDIDQSTSPRKITISGSKESVEKAVGMVRDVLSYPNAQVRGEDGKAVPGSADAQKQTTHSQAASATKQATASKSPPQKKSSSTVSASAPKPQAPLSAPAPVPAPAPTPAPAPIAAPQPAQAALTPPQQQMIHPPPQQQQQQHLMQPPPPGTLNMPGVPPPHGFHHPPPSHQHGYPKMSPPQLGQPQLSSLPSQQLPAGPIGGDFLGGLNWSGPSLPMPQPPMGGTQMGGSQLPSATGVRGLWDTSNGGDGPGSDANVDSFFGSSSQIMPGWGGESSLLSGLADSSSAGVGLGVGGVGGVGGSALSGSRLSSLGSNSNTKSGQRNSSVRDFLSSLDLQKYADNFAKHECDMAALKQMRAEDLADIGIPIGPRVKIMGAVQSLNDGGGMGVGGAGIGGTGLW</sequence>
<feature type="compositionally biased region" description="Pro residues" evidence="4">
    <location>
        <begin position="324"/>
        <end position="335"/>
    </location>
</feature>
<dbReference type="SMART" id="SM00454">
    <property type="entry name" value="SAM"/>
    <property type="match status" value="1"/>
</dbReference>
<dbReference type="InterPro" id="IPR036612">
    <property type="entry name" value="KH_dom_type_1_sf"/>
</dbReference>
<feature type="compositionally biased region" description="Low complexity" evidence="4">
    <location>
        <begin position="894"/>
        <end position="903"/>
    </location>
</feature>
<dbReference type="SMART" id="SM00322">
    <property type="entry name" value="KH"/>
    <property type="match status" value="2"/>
</dbReference>
<dbReference type="Proteomes" id="UP001165085">
    <property type="component" value="Unassembled WGS sequence"/>
</dbReference>
<feature type="compositionally biased region" description="Basic residues" evidence="4">
    <location>
        <begin position="305"/>
        <end position="315"/>
    </location>
</feature>
<dbReference type="OrthoDB" id="5204190at2759"/>
<evidence type="ECO:0000259" key="5">
    <source>
        <dbReference type="PROSITE" id="PS50105"/>
    </source>
</evidence>
<evidence type="ECO:0000313" key="6">
    <source>
        <dbReference type="EMBL" id="GMH95805.1"/>
    </source>
</evidence>
<dbReference type="PROSITE" id="PS50105">
    <property type="entry name" value="SAM_DOMAIN"/>
    <property type="match status" value="1"/>
</dbReference>
<feature type="compositionally biased region" description="Pro residues" evidence="4">
    <location>
        <begin position="769"/>
        <end position="787"/>
    </location>
</feature>
<feature type="compositionally biased region" description="Low complexity" evidence="4">
    <location>
        <begin position="358"/>
        <end position="367"/>
    </location>
</feature>
<feature type="region of interest" description="Disordered" evidence="4">
    <location>
        <begin position="441"/>
        <end position="468"/>
    </location>
</feature>
<dbReference type="AlphaFoldDB" id="A0A9W7BXB2"/>
<name>A0A9W7BXB2_9STRA</name>
<evidence type="ECO:0000256" key="2">
    <source>
        <dbReference type="ARBA" id="ARBA00022737"/>
    </source>
</evidence>
<evidence type="ECO:0000256" key="4">
    <source>
        <dbReference type="SAM" id="MobiDB-lite"/>
    </source>
</evidence>
<protein>
    <recommendedName>
        <fullName evidence="5">SAM domain-containing protein</fullName>
    </recommendedName>
</protein>
<feature type="compositionally biased region" description="Low complexity" evidence="4">
    <location>
        <begin position="851"/>
        <end position="868"/>
    </location>
</feature>
<dbReference type="SUPFAM" id="SSF54791">
    <property type="entry name" value="Eukaryotic type KH-domain (KH-domain type I)"/>
    <property type="match status" value="2"/>
</dbReference>
<feature type="compositionally biased region" description="Low complexity" evidence="4">
    <location>
        <begin position="453"/>
        <end position="464"/>
    </location>
</feature>
<dbReference type="GO" id="GO:0003723">
    <property type="term" value="F:RNA binding"/>
    <property type="evidence" value="ECO:0007669"/>
    <property type="project" value="UniProtKB-UniRule"/>
</dbReference>
<feature type="region of interest" description="Disordered" evidence="4">
    <location>
        <begin position="556"/>
        <end position="592"/>
    </location>
</feature>
<dbReference type="PANTHER" id="PTHR10627:SF74">
    <property type="entry name" value="OS08G0526500 PROTEIN"/>
    <property type="match status" value="1"/>
</dbReference>
<dbReference type="Pfam" id="PF00536">
    <property type="entry name" value="SAM_1"/>
    <property type="match status" value="1"/>
</dbReference>
<dbReference type="Pfam" id="PF00013">
    <property type="entry name" value="KH_1"/>
    <property type="match status" value="2"/>
</dbReference>
<comment type="similarity">
    <text evidence="1">Belongs to the BicC family.</text>
</comment>
<feature type="region of interest" description="Disordered" evidence="4">
    <location>
        <begin position="298"/>
        <end position="369"/>
    </location>
</feature>
<dbReference type="InterPro" id="IPR013761">
    <property type="entry name" value="SAM/pointed_sf"/>
</dbReference>
<dbReference type="PROSITE" id="PS50084">
    <property type="entry name" value="KH_TYPE_1"/>
    <property type="match status" value="2"/>
</dbReference>
<feature type="region of interest" description="Disordered" evidence="4">
    <location>
        <begin position="708"/>
        <end position="933"/>
    </location>
</feature>
<keyword evidence="3" id="KW-0694">RNA-binding</keyword>
<dbReference type="InterPro" id="IPR004088">
    <property type="entry name" value="KH_dom_type_1"/>
</dbReference>
<dbReference type="SUPFAM" id="SSF47769">
    <property type="entry name" value="SAM/Pointed domain"/>
    <property type="match status" value="1"/>
</dbReference>
<proteinExistence type="inferred from homology"/>
<gene>
    <name evidence="6" type="ORF">TrST_g12215</name>
</gene>